<feature type="compositionally biased region" description="Low complexity" evidence="2">
    <location>
        <begin position="188"/>
        <end position="200"/>
    </location>
</feature>
<dbReference type="InterPro" id="IPR001138">
    <property type="entry name" value="Zn2Cys6_DnaBD"/>
</dbReference>
<dbReference type="PANTHER" id="PTHR37012">
    <property type="entry name" value="B-ZIP TRANSCRIPTION FACTOR (EUROFUNG)-RELATED"/>
    <property type="match status" value="1"/>
</dbReference>
<reference evidence="4 5" key="1">
    <citation type="submission" date="2024-04" db="EMBL/GenBank/DDBJ databases">
        <title>Phyllosticta paracitricarpa is synonymous to the EU quarantine fungus P. citricarpa based on phylogenomic analyses.</title>
        <authorList>
            <consortium name="Lawrence Berkeley National Laboratory"/>
            <person name="Van ingen-buijs V.A."/>
            <person name="Van westerhoven A.C."/>
            <person name="Haridas S."/>
            <person name="Skiadas P."/>
            <person name="Martin F."/>
            <person name="Groenewald J.Z."/>
            <person name="Crous P.W."/>
            <person name="Seidl M.F."/>
        </authorList>
    </citation>
    <scope>NUCLEOTIDE SEQUENCE [LARGE SCALE GENOMIC DNA]</scope>
    <source>
        <strain evidence="4 5">CPC 17464</strain>
    </source>
</reference>
<proteinExistence type="predicted"/>
<dbReference type="Gene3D" id="4.10.240.10">
    <property type="entry name" value="Zn(2)-C6 fungal-type DNA-binding domain"/>
    <property type="match status" value="1"/>
</dbReference>
<feature type="region of interest" description="Disordered" evidence="2">
    <location>
        <begin position="456"/>
        <end position="482"/>
    </location>
</feature>
<dbReference type="EMBL" id="JBBPEH010000018">
    <property type="protein sequence ID" value="KAK7529151.1"/>
    <property type="molecule type" value="Genomic_DNA"/>
</dbReference>
<dbReference type="RefSeq" id="XP_066649768.1">
    <property type="nucleotide sequence ID" value="XM_066794336.1"/>
</dbReference>
<evidence type="ECO:0000256" key="1">
    <source>
        <dbReference type="ARBA" id="ARBA00023242"/>
    </source>
</evidence>
<dbReference type="Proteomes" id="UP001360953">
    <property type="component" value="Unassembled WGS sequence"/>
</dbReference>
<dbReference type="SMART" id="SM00066">
    <property type="entry name" value="GAL4"/>
    <property type="match status" value="1"/>
</dbReference>
<evidence type="ECO:0000313" key="5">
    <source>
        <dbReference type="Proteomes" id="UP001360953"/>
    </source>
</evidence>
<name>A0ABR1L1N4_9PEZI</name>
<dbReference type="Pfam" id="PF11905">
    <property type="entry name" value="DUF3425"/>
    <property type="match status" value="1"/>
</dbReference>
<evidence type="ECO:0000259" key="3">
    <source>
        <dbReference type="PROSITE" id="PS50048"/>
    </source>
</evidence>
<dbReference type="CDD" id="cd00067">
    <property type="entry name" value="GAL4"/>
    <property type="match status" value="1"/>
</dbReference>
<dbReference type="PROSITE" id="PS50048">
    <property type="entry name" value="ZN2_CY6_FUNGAL_2"/>
    <property type="match status" value="1"/>
</dbReference>
<protein>
    <recommendedName>
        <fullName evidence="3">Zn(2)-C6 fungal-type domain-containing protein</fullName>
    </recommendedName>
</protein>
<dbReference type="Pfam" id="PF00172">
    <property type="entry name" value="Zn_clus"/>
    <property type="match status" value="1"/>
</dbReference>
<sequence length="505" mass="56682">MAQVDGSPAPHPGPKRQKQMTIIACKGCQRRKSKCDGGRPSCERCSRLKEECKYDFDSTVSRQDGLKRRLQTVTEKSNSLEALVSSLRSASDGETADILRLLKDGADVSDIVEQMAKPSSSNDTNLPTRRKRLNAADRENSYPTPPGDVISEDPSALLPRQSIESNQHSVYSEPFSRPYSKPDETDESCASPSSSKTASSMRLKNNRKKMRGYVEAFGNLPFSSALVANGYSTQVQSHQMSNFHVPVHFLQPLWETDPSPLSRVVQDYRDMARQAYSNTPRVGVQTRTDVTAFFRDMTVERGTQVPTTSDWASEMNKSFDDVDIFVRLACLYFQTHLMLWMVNPTAETYARMPDMIKPTPCQMMVPHISPIDTVPLPGMREALVHNLRDWVAACAGSLSVNWPHGLDASLETDPLTGRLYLTRTFEEHASKLENWSVESTFLEIFPELRDQVMVLERDSRSESPPENALGVDISMREPDPQSLRATVAQGVQTYKKNRPRRPGEV</sequence>
<feature type="domain" description="Zn(2)-C6 fungal-type" evidence="3">
    <location>
        <begin position="24"/>
        <end position="54"/>
    </location>
</feature>
<dbReference type="SUPFAM" id="SSF57701">
    <property type="entry name" value="Zn2/Cys6 DNA-binding domain"/>
    <property type="match status" value="1"/>
</dbReference>
<comment type="caution">
    <text evidence="4">The sequence shown here is derived from an EMBL/GenBank/DDBJ whole genome shotgun (WGS) entry which is preliminary data.</text>
</comment>
<feature type="region of interest" description="Disordered" evidence="2">
    <location>
        <begin position="114"/>
        <end position="204"/>
    </location>
</feature>
<dbReference type="InterPro" id="IPR036864">
    <property type="entry name" value="Zn2-C6_fun-type_DNA-bd_sf"/>
</dbReference>
<keyword evidence="5" id="KW-1185">Reference proteome</keyword>
<evidence type="ECO:0000256" key="2">
    <source>
        <dbReference type="SAM" id="MobiDB-lite"/>
    </source>
</evidence>
<dbReference type="PANTHER" id="PTHR37012:SF2">
    <property type="entry name" value="BZIP DOMAIN-CONTAINING PROTEIN-RELATED"/>
    <property type="match status" value="1"/>
</dbReference>
<feature type="compositionally biased region" description="Polar residues" evidence="2">
    <location>
        <begin position="117"/>
        <end position="127"/>
    </location>
</feature>
<dbReference type="GeneID" id="92027242"/>
<organism evidence="4 5">
    <name type="scientific">Phyllosticta citribraziliensis</name>
    <dbReference type="NCBI Taxonomy" id="989973"/>
    <lineage>
        <taxon>Eukaryota</taxon>
        <taxon>Fungi</taxon>
        <taxon>Dikarya</taxon>
        <taxon>Ascomycota</taxon>
        <taxon>Pezizomycotina</taxon>
        <taxon>Dothideomycetes</taxon>
        <taxon>Dothideomycetes incertae sedis</taxon>
        <taxon>Botryosphaeriales</taxon>
        <taxon>Phyllostictaceae</taxon>
        <taxon>Phyllosticta</taxon>
    </lineage>
</organism>
<evidence type="ECO:0000313" key="4">
    <source>
        <dbReference type="EMBL" id="KAK7529151.1"/>
    </source>
</evidence>
<keyword evidence="1" id="KW-0539">Nucleus</keyword>
<dbReference type="InterPro" id="IPR021833">
    <property type="entry name" value="DUF3425"/>
</dbReference>
<gene>
    <name evidence="4" type="ORF">J3D65DRAFT_181285</name>
</gene>
<accession>A0ABR1L1N4</accession>